<reference evidence="5" key="1">
    <citation type="submission" date="2020-10" db="EMBL/GenBank/DDBJ databases">
        <authorList>
            <person name="Gilroy R."/>
        </authorList>
    </citation>
    <scope>NUCLEOTIDE SEQUENCE</scope>
    <source>
        <strain evidence="5">E3-2379</strain>
    </source>
</reference>
<dbReference type="InterPro" id="IPR010559">
    <property type="entry name" value="Sig_transdc_His_kin_internal"/>
</dbReference>
<dbReference type="AlphaFoldDB" id="A0A9D9I280"/>
<dbReference type="SUPFAM" id="SSF55874">
    <property type="entry name" value="ATPase domain of HSP90 chaperone/DNA topoisomerase II/histidine kinase"/>
    <property type="match status" value="1"/>
</dbReference>
<dbReference type="GO" id="GO:0016020">
    <property type="term" value="C:membrane"/>
    <property type="evidence" value="ECO:0007669"/>
    <property type="project" value="InterPro"/>
</dbReference>
<dbReference type="Gene3D" id="3.30.565.10">
    <property type="entry name" value="Histidine kinase-like ATPase, C-terminal domain"/>
    <property type="match status" value="1"/>
</dbReference>
<name>A0A9D9I280_9FIRM</name>
<dbReference type="InterPro" id="IPR003594">
    <property type="entry name" value="HATPase_dom"/>
</dbReference>
<evidence type="ECO:0000256" key="3">
    <source>
        <dbReference type="SAM" id="Phobius"/>
    </source>
</evidence>
<dbReference type="SMART" id="SM00387">
    <property type="entry name" value="HATPase_c"/>
    <property type="match status" value="1"/>
</dbReference>
<dbReference type="EMBL" id="JADIML010000296">
    <property type="protein sequence ID" value="MBO8464305.1"/>
    <property type="molecule type" value="Genomic_DNA"/>
</dbReference>
<dbReference type="PANTHER" id="PTHR34220:SF7">
    <property type="entry name" value="SENSOR HISTIDINE KINASE YPDA"/>
    <property type="match status" value="1"/>
</dbReference>
<keyword evidence="2" id="KW-0902">Two-component regulatory system</keyword>
<keyword evidence="3" id="KW-0812">Transmembrane</keyword>
<keyword evidence="1 5" id="KW-0808">Transferase</keyword>
<evidence type="ECO:0000256" key="2">
    <source>
        <dbReference type="ARBA" id="ARBA00023012"/>
    </source>
</evidence>
<dbReference type="Pfam" id="PF02518">
    <property type="entry name" value="HATPase_c"/>
    <property type="match status" value="1"/>
</dbReference>
<dbReference type="InterPro" id="IPR005467">
    <property type="entry name" value="His_kinase_dom"/>
</dbReference>
<reference evidence="5" key="2">
    <citation type="journal article" date="2021" name="PeerJ">
        <title>Extensive microbial diversity within the chicken gut microbiome revealed by metagenomics and culture.</title>
        <authorList>
            <person name="Gilroy R."/>
            <person name="Ravi A."/>
            <person name="Getino M."/>
            <person name="Pursley I."/>
            <person name="Horton D.L."/>
            <person name="Alikhan N.F."/>
            <person name="Baker D."/>
            <person name="Gharbi K."/>
            <person name="Hall N."/>
            <person name="Watson M."/>
            <person name="Adriaenssens E.M."/>
            <person name="Foster-Nyarko E."/>
            <person name="Jarju S."/>
            <person name="Secka A."/>
            <person name="Antonio M."/>
            <person name="Oren A."/>
            <person name="Chaudhuri R.R."/>
            <person name="La Ragione R."/>
            <person name="Hildebrand F."/>
            <person name="Pallen M.J."/>
        </authorList>
    </citation>
    <scope>NUCLEOTIDE SEQUENCE</scope>
    <source>
        <strain evidence="5">E3-2379</strain>
    </source>
</reference>
<feature type="domain" description="Histidine kinase" evidence="4">
    <location>
        <begin position="490"/>
        <end position="596"/>
    </location>
</feature>
<dbReference type="Pfam" id="PF06580">
    <property type="entry name" value="His_kinase"/>
    <property type="match status" value="1"/>
</dbReference>
<feature type="transmembrane region" description="Helical" evidence="3">
    <location>
        <begin position="297"/>
        <end position="320"/>
    </location>
</feature>
<dbReference type="PANTHER" id="PTHR34220">
    <property type="entry name" value="SENSOR HISTIDINE KINASE YPDA"/>
    <property type="match status" value="1"/>
</dbReference>
<organism evidence="5 6">
    <name type="scientific">Candidatus Scybalomonas excrementavium</name>
    <dbReference type="NCBI Taxonomy" id="2840943"/>
    <lineage>
        <taxon>Bacteria</taxon>
        <taxon>Bacillati</taxon>
        <taxon>Bacillota</taxon>
        <taxon>Clostridia</taxon>
        <taxon>Lachnospirales</taxon>
        <taxon>Lachnospiraceae</taxon>
        <taxon>Lachnospiraceae incertae sedis</taxon>
        <taxon>Candidatus Scybalomonas</taxon>
    </lineage>
</organism>
<evidence type="ECO:0000313" key="6">
    <source>
        <dbReference type="Proteomes" id="UP000823618"/>
    </source>
</evidence>
<dbReference type="InterPro" id="IPR050640">
    <property type="entry name" value="Bact_2-comp_sensor_kinase"/>
</dbReference>
<keyword evidence="1 5" id="KW-0418">Kinase</keyword>
<dbReference type="PROSITE" id="PS50109">
    <property type="entry name" value="HIS_KIN"/>
    <property type="match status" value="1"/>
</dbReference>
<keyword evidence="3" id="KW-1133">Transmembrane helix</keyword>
<dbReference type="GO" id="GO:0000155">
    <property type="term" value="F:phosphorelay sensor kinase activity"/>
    <property type="evidence" value="ECO:0007669"/>
    <property type="project" value="InterPro"/>
</dbReference>
<accession>A0A9D9I280</accession>
<evidence type="ECO:0000259" key="4">
    <source>
        <dbReference type="PROSITE" id="PS50109"/>
    </source>
</evidence>
<dbReference type="InterPro" id="IPR036890">
    <property type="entry name" value="HATPase_C_sf"/>
</dbReference>
<evidence type="ECO:0000256" key="1">
    <source>
        <dbReference type="ARBA" id="ARBA00022777"/>
    </source>
</evidence>
<comment type="caution">
    <text evidence="5">The sequence shown here is derived from an EMBL/GenBank/DDBJ whole genome shotgun (WGS) entry which is preliminary data.</text>
</comment>
<dbReference type="Gene3D" id="6.10.340.10">
    <property type="match status" value="1"/>
</dbReference>
<keyword evidence="3" id="KW-0472">Membrane</keyword>
<protein>
    <submittedName>
        <fullName evidence="5">Sensor histidine kinase</fullName>
    </submittedName>
</protein>
<proteinExistence type="predicted"/>
<gene>
    <name evidence="5" type="ORF">IAC13_10280</name>
</gene>
<evidence type="ECO:0000313" key="5">
    <source>
        <dbReference type="EMBL" id="MBO8464305.1"/>
    </source>
</evidence>
<dbReference type="Proteomes" id="UP000823618">
    <property type="component" value="Unassembled WGS sequence"/>
</dbReference>
<feature type="transmembrane region" description="Helical" evidence="3">
    <location>
        <begin position="20"/>
        <end position="41"/>
    </location>
</feature>
<sequence length="610" mass="70770">MKFHNYFEGLFNKRKVSRQFIILFLTVFFIPLLFISIWFLYDSQKLLTNHYKEQSDSDNLRIRSILFDITTNALNLSEYFASDTELLQLLNTTYDSKISAQVAMNSYKNRENALRRDTSISSIKVFSFNDSLNNNNDFYYLDSNYQNTDWFKKASTTHSGYWYVEETMDDGGTISLSLVLYKKVMLVESHSYAILSLTISNNYLKNRIHNNTLNSMLCVNDSPVFYSSEKNYLGLSLPMKENFFPTHFTYSGLLEIDNKQTIGTVSTLLPYKTDDFLYIVTYSPNALPEIKNIQQSYIVTIGLLLLFLMLLFFVFSKYFSNRVVALKTSMWQASHGHYEMIEQFSGNDEFYEIFHDLKIMINEIKKKEALLYQNQLKKQQLETQQQQMEFKMLASQINPHFLYNALETIRMKAFTNGDREVATAIKLLGKSLRYVLDNTGTVSTSLAKEIEHIRTYICIQKLRFGARVNYEEHIDPDIHLEDYKILPLLLQPIVENAICHGLENSDEHEGKILLSILKEEDCLCIEVSDNGIGMTKEQLSSLQEKMMKKNLSLTQSIGLYNINQRIRLCYGDNYSLHISSQLGKGTTVRLALPLLQLQTTTNGLYEINMK</sequence>